<proteinExistence type="predicted"/>
<dbReference type="InterPro" id="IPR001870">
    <property type="entry name" value="B30.2/SPRY"/>
</dbReference>
<dbReference type="PROSITE" id="PS50168">
    <property type="entry name" value="DED"/>
    <property type="match status" value="1"/>
</dbReference>
<organism evidence="5 6">
    <name type="scientific">Branchiostoma floridae</name>
    <name type="common">Florida lancelet</name>
    <name type="synonym">Amphioxus</name>
    <dbReference type="NCBI Taxonomy" id="7739"/>
    <lineage>
        <taxon>Eukaryota</taxon>
        <taxon>Metazoa</taxon>
        <taxon>Chordata</taxon>
        <taxon>Cephalochordata</taxon>
        <taxon>Leptocardii</taxon>
        <taxon>Amphioxiformes</taxon>
        <taxon>Branchiostomatidae</taxon>
        <taxon>Branchiostoma</taxon>
    </lineage>
</organism>
<dbReference type="Pfam" id="PF00622">
    <property type="entry name" value="SPRY"/>
    <property type="match status" value="1"/>
</dbReference>
<dbReference type="CDD" id="cd00045">
    <property type="entry name" value="DED"/>
    <property type="match status" value="1"/>
</dbReference>
<dbReference type="Gene3D" id="2.60.120.920">
    <property type="match status" value="1"/>
</dbReference>
<keyword evidence="5" id="KW-1185">Reference proteome</keyword>
<dbReference type="CDD" id="cd13734">
    <property type="entry name" value="SPRY_PRY_C-II"/>
    <property type="match status" value="1"/>
</dbReference>
<name>A0A9J7LXG6_BRAFL</name>
<dbReference type="SMART" id="SM00449">
    <property type="entry name" value="SPRY"/>
    <property type="match status" value="1"/>
</dbReference>
<dbReference type="InterPro" id="IPR013320">
    <property type="entry name" value="ConA-like_dom_sf"/>
</dbReference>
<dbReference type="KEGG" id="bfo:118425437"/>
<feature type="domain" description="B30.2/SPRY" evidence="3">
    <location>
        <begin position="241"/>
        <end position="438"/>
    </location>
</feature>
<evidence type="ECO:0000313" key="5">
    <source>
        <dbReference type="Proteomes" id="UP000001554"/>
    </source>
</evidence>
<dbReference type="InterPro" id="IPR003877">
    <property type="entry name" value="SPRY_dom"/>
</dbReference>
<feature type="domain" description="DED" evidence="2">
    <location>
        <begin position="10"/>
        <end position="88"/>
    </location>
</feature>
<evidence type="ECO:0000259" key="2">
    <source>
        <dbReference type="PROSITE" id="PS50168"/>
    </source>
</evidence>
<sequence>MAAAGFRVSPFRKLLNKIADNLTDRDMTTLKFLCEDKIPKAILSGISDGKAMFAELLSRRVILDGDLTALEDLLQECNREDLVYLLEKFREETVDRRQAPSNGEHQAAGMAPRRGGGTAAVVGSMSELHRSILRDHRATLVSDMHTRHVLPYLLATGILTDRLEAEIINTGGSRQAMNEALLQVLPTRGDQAFRELCTALRTGSQQNYLADALEQAENSAQGLDRRPQPLVMTDSEGPAYPHADFSLQDANSNNTTSILVFKFNPNTAHRDVRLSHDNNAVYRETIKNERTETACGRDQFVDTRFLPNPTVLGDVSVSSSVYYWEVNVRSSLTYRIGVAYKNVPRHLCLGDSNASWCLVHSLMECSGRHNGKSFPMNRPSPERVGVLLDFGGGRLSFCDVERRRILHTFLAHFSQPLYPAFSVWDGELSLVSVSEVPMFL</sequence>
<dbReference type="PROSITE" id="PS50188">
    <property type="entry name" value="B302_SPRY"/>
    <property type="match status" value="1"/>
</dbReference>
<dbReference type="CDD" id="cd01671">
    <property type="entry name" value="CARD"/>
    <property type="match status" value="1"/>
</dbReference>
<feature type="region of interest" description="Disordered" evidence="1">
    <location>
        <begin position="95"/>
        <end position="116"/>
    </location>
</feature>
<dbReference type="InterPro" id="IPR043136">
    <property type="entry name" value="B30.2/SPRY_sf"/>
</dbReference>
<accession>A0A9J7LXG6</accession>
<feature type="domain" description="CARD" evidence="4">
    <location>
        <begin position="125"/>
        <end position="216"/>
    </location>
</feature>
<dbReference type="OrthoDB" id="9863247at2759"/>
<dbReference type="PANTHER" id="PTHR24099:SF16">
    <property type="entry name" value="E3 UBIQUITIN-PROTEIN LIGASE MIDLINE-1-LIKE ISOFORM X1"/>
    <property type="match status" value="1"/>
</dbReference>
<dbReference type="SUPFAM" id="SSF47986">
    <property type="entry name" value="DEATH domain"/>
    <property type="match status" value="2"/>
</dbReference>
<dbReference type="Proteomes" id="UP000001554">
    <property type="component" value="Chromosome 11"/>
</dbReference>
<dbReference type="Pfam" id="PF00619">
    <property type="entry name" value="CARD"/>
    <property type="match status" value="1"/>
</dbReference>
<dbReference type="SMART" id="SM00031">
    <property type="entry name" value="DED"/>
    <property type="match status" value="1"/>
</dbReference>
<dbReference type="InterPro" id="IPR001315">
    <property type="entry name" value="CARD"/>
</dbReference>
<dbReference type="GO" id="GO:0042981">
    <property type="term" value="P:regulation of apoptotic process"/>
    <property type="evidence" value="ECO:0007669"/>
    <property type="project" value="InterPro"/>
</dbReference>
<dbReference type="InterPro" id="IPR011029">
    <property type="entry name" value="DEATH-like_dom_sf"/>
</dbReference>
<evidence type="ECO:0000259" key="4">
    <source>
        <dbReference type="PROSITE" id="PS50209"/>
    </source>
</evidence>
<dbReference type="InterPro" id="IPR003879">
    <property type="entry name" value="Butyrophylin_SPRY"/>
</dbReference>
<dbReference type="PANTHER" id="PTHR24099">
    <property type="entry name" value="E3 UBIQUITIN-PROTEIN LIGASE TRIM36-RELATED"/>
    <property type="match status" value="1"/>
</dbReference>
<dbReference type="GeneID" id="118425437"/>
<evidence type="ECO:0000256" key="1">
    <source>
        <dbReference type="SAM" id="MobiDB-lite"/>
    </source>
</evidence>
<dbReference type="PRINTS" id="PR01407">
    <property type="entry name" value="BUTYPHLNCDUF"/>
</dbReference>
<evidence type="ECO:0000313" key="6">
    <source>
        <dbReference type="RefSeq" id="XP_035690143.1"/>
    </source>
</evidence>
<dbReference type="RefSeq" id="XP_035690143.1">
    <property type="nucleotide sequence ID" value="XM_035834250.1"/>
</dbReference>
<reference evidence="5" key="1">
    <citation type="journal article" date="2020" name="Nat. Ecol. Evol.">
        <title>Deeply conserved synteny resolves early events in vertebrate evolution.</title>
        <authorList>
            <person name="Simakov O."/>
            <person name="Marletaz F."/>
            <person name="Yue J.X."/>
            <person name="O'Connell B."/>
            <person name="Jenkins J."/>
            <person name="Brandt A."/>
            <person name="Calef R."/>
            <person name="Tung C.H."/>
            <person name="Huang T.K."/>
            <person name="Schmutz J."/>
            <person name="Satoh N."/>
            <person name="Yu J.K."/>
            <person name="Putnam N.H."/>
            <person name="Green R.E."/>
            <person name="Rokhsar D.S."/>
        </authorList>
    </citation>
    <scope>NUCLEOTIDE SEQUENCE [LARGE SCALE GENOMIC DNA]</scope>
    <source>
        <strain evidence="5">S238N-H82</strain>
    </source>
</reference>
<gene>
    <name evidence="6" type="primary">LOC118425437</name>
</gene>
<dbReference type="SMART" id="SM00114">
    <property type="entry name" value="CARD"/>
    <property type="match status" value="1"/>
</dbReference>
<dbReference type="PROSITE" id="PS50209">
    <property type="entry name" value="CARD"/>
    <property type="match status" value="1"/>
</dbReference>
<reference evidence="6" key="2">
    <citation type="submission" date="2025-08" db="UniProtKB">
        <authorList>
            <consortium name="RefSeq"/>
        </authorList>
    </citation>
    <scope>IDENTIFICATION</scope>
    <source>
        <strain evidence="6">S238N-H82</strain>
        <tissue evidence="6">Testes</tissue>
    </source>
</reference>
<evidence type="ECO:0000259" key="3">
    <source>
        <dbReference type="PROSITE" id="PS50188"/>
    </source>
</evidence>
<dbReference type="AlphaFoldDB" id="A0A9J7LXG6"/>
<dbReference type="SUPFAM" id="SSF49899">
    <property type="entry name" value="Concanavalin A-like lectins/glucanases"/>
    <property type="match status" value="1"/>
</dbReference>
<dbReference type="InterPro" id="IPR050617">
    <property type="entry name" value="E3_ligase_FN3/SPRY"/>
</dbReference>
<dbReference type="InterPro" id="IPR001875">
    <property type="entry name" value="DED_dom"/>
</dbReference>
<protein>
    <submittedName>
        <fullName evidence="6">E3 ubiquitin-protein ligase TRIM41-like isoform X1</fullName>
    </submittedName>
</protein>
<dbReference type="Pfam" id="PF01335">
    <property type="entry name" value="DED"/>
    <property type="match status" value="1"/>
</dbReference>
<dbReference type="Gene3D" id="1.10.533.10">
    <property type="entry name" value="Death Domain, Fas"/>
    <property type="match status" value="2"/>
</dbReference>